<dbReference type="Proteomes" id="UP000554482">
    <property type="component" value="Unassembled WGS sequence"/>
</dbReference>
<dbReference type="AlphaFoldDB" id="A0A7J6W0G2"/>
<reference evidence="1 2" key="1">
    <citation type="submission" date="2020-06" db="EMBL/GenBank/DDBJ databases">
        <title>Transcriptomic and genomic resources for Thalictrum thalictroides and T. hernandezii: Facilitating candidate gene discovery in an emerging model plant lineage.</title>
        <authorList>
            <person name="Arias T."/>
            <person name="Riano-Pachon D.M."/>
            <person name="Di Stilio V.S."/>
        </authorList>
    </citation>
    <scope>NUCLEOTIDE SEQUENCE [LARGE SCALE GENOMIC DNA]</scope>
    <source>
        <strain evidence="2">cv. WT478/WT964</strain>
        <tissue evidence="1">Leaves</tissue>
    </source>
</reference>
<sequence length="83" mass="9366">MVKPNPPHPMASEGMVEALQEFTKDMTIMAIHVYREGNTPADHLSKQGLLHKCMGAINYQVDKTLKIALLSDKENIPQIRHSR</sequence>
<name>A0A7J6W0G2_THATH</name>
<evidence type="ECO:0000313" key="1">
    <source>
        <dbReference type="EMBL" id="KAF5190573.1"/>
    </source>
</evidence>
<evidence type="ECO:0000313" key="2">
    <source>
        <dbReference type="Proteomes" id="UP000554482"/>
    </source>
</evidence>
<keyword evidence="2" id="KW-1185">Reference proteome</keyword>
<organism evidence="1 2">
    <name type="scientific">Thalictrum thalictroides</name>
    <name type="common">Rue-anemone</name>
    <name type="synonym">Anemone thalictroides</name>
    <dbReference type="NCBI Taxonomy" id="46969"/>
    <lineage>
        <taxon>Eukaryota</taxon>
        <taxon>Viridiplantae</taxon>
        <taxon>Streptophyta</taxon>
        <taxon>Embryophyta</taxon>
        <taxon>Tracheophyta</taxon>
        <taxon>Spermatophyta</taxon>
        <taxon>Magnoliopsida</taxon>
        <taxon>Ranunculales</taxon>
        <taxon>Ranunculaceae</taxon>
        <taxon>Thalictroideae</taxon>
        <taxon>Thalictrum</taxon>
    </lineage>
</organism>
<gene>
    <name evidence="1" type="ORF">FRX31_019840</name>
</gene>
<accession>A0A7J6W0G2</accession>
<proteinExistence type="predicted"/>
<protein>
    <submittedName>
        <fullName evidence="1">Uncharacterized protein</fullName>
    </submittedName>
</protein>
<dbReference type="EMBL" id="JABWDY010023973">
    <property type="protein sequence ID" value="KAF5190573.1"/>
    <property type="molecule type" value="Genomic_DNA"/>
</dbReference>
<comment type="caution">
    <text evidence="1">The sequence shown here is derived from an EMBL/GenBank/DDBJ whole genome shotgun (WGS) entry which is preliminary data.</text>
</comment>